<organism evidence="1 2">
    <name type="scientific">Ferrimonas gelatinilytica</name>
    <dbReference type="NCBI Taxonomy" id="1255257"/>
    <lineage>
        <taxon>Bacteria</taxon>
        <taxon>Pseudomonadati</taxon>
        <taxon>Pseudomonadota</taxon>
        <taxon>Gammaproteobacteria</taxon>
        <taxon>Alteromonadales</taxon>
        <taxon>Ferrimonadaceae</taxon>
        <taxon>Ferrimonas</taxon>
    </lineage>
</organism>
<dbReference type="RefSeq" id="WP_345317196.1">
    <property type="nucleotide sequence ID" value="NZ_BAABLF010000014.1"/>
</dbReference>
<gene>
    <name evidence="1" type="ORF">GCM10025772_22860</name>
</gene>
<protein>
    <recommendedName>
        <fullName evidence="3">Glycosyltransferase family 52</fullName>
    </recommendedName>
</protein>
<evidence type="ECO:0008006" key="3">
    <source>
        <dbReference type="Google" id="ProtNLM"/>
    </source>
</evidence>
<proteinExistence type="predicted"/>
<dbReference type="InterPro" id="IPR010866">
    <property type="entry name" value="A-2_8-polyST"/>
</dbReference>
<accession>A0ABP9S9I8</accession>
<keyword evidence="2" id="KW-1185">Reference proteome</keyword>
<evidence type="ECO:0000313" key="2">
    <source>
        <dbReference type="Proteomes" id="UP001501600"/>
    </source>
</evidence>
<name>A0ABP9S9I8_9GAMM</name>
<evidence type="ECO:0000313" key="1">
    <source>
        <dbReference type="EMBL" id="GAA5192821.1"/>
    </source>
</evidence>
<dbReference type="EMBL" id="BAABLF010000014">
    <property type="protein sequence ID" value="GAA5192821.1"/>
    <property type="molecule type" value="Genomic_DNA"/>
</dbReference>
<sequence>MDLYICTTPRHLLFAILRAQSRPQRRATLAFFSRHLEQDKNQWHPEALPDHISLHFLPWQEIKQQMALRPWGLWMRLRNSRQGRAPQVLEKPFCEHLNRFSPGLGEALLRCSDRKLFIFHDRNPIARLFVQLFDHFVLIEDGEGNYIERRLSGVKRLLRRWRKLPENRVFGEGAKCEQILVLKPDALPRAVHHKGRAIDFLDLSQPELILRFFNIRDRLQADKQNIVLLTQPLERLESGSKSLKKKVFAFLARRLGELGYNVILKVHPRESVSEYAHLDCKGGTLDPRVPIEAVILGANAPITLLSIQSTAGSGFEAHCRPLKLVERQMNEAIASWQSDELAWRKALDQTLQNGLPAHR</sequence>
<comment type="caution">
    <text evidence="1">The sequence shown here is derived from an EMBL/GenBank/DDBJ whole genome shotgun (WGS) entry which is preliminary data.</text>
</comment>
<dbReference type="Pfam" id="PF07388">
    <property type="entry name" value="A-2_8-polyST"/>
    <property type="match status" value="1"/>
</dbReference>
<dbReference type="Proteomes" id="UP001501600">
    <property type="component" value="Unassembled WGS sequence"/>
</dbReference>
<reference evidence="2" key="1">
    <citation type="journal article" date="2019" name="Int. J. Syst. Evol. Microbiol.">
        <title>The Global Catalogue of Microorganisms (GCM) 10K type strain sequencing project: providing services to taxonomists for standard genome sequencing and annotation.</title>
        <authorList>
            <consortium name="The Broad Institute Genomics Platform"/>
            <consortium name="The Broad Institute Genome Sequencing Center for Infectious Disease"/>
            <person name="Wu L."/>
            <person name="Ma J."/>
        </authorList>
    </citation>
    <scope>NUCLEOTIDE SEQUENCE [LARGE SCALE GENOMIC DNA]</scope>
    <source>
        <strain evidence="2">JCM 18720</strain>
    </source>
</reference>